<organism evidence="2 4">
    <name type="scientific">Winslowiella iniecta</name>
    <dbReference type="NCBI Taxonomy" id="1560201"/>
    <lineage>
        <taxon>Bacteria</taxon>
        <taxon>Pseudomonadati</taxon>
        <taxon>Pseudomonadota</taxon>
        <taxon>Gammaproteobacteria</taxon>
        <taxon>Enterobacterales</taxon>
        <taxon>Erwiniaceae</taxon>
        <taxon>Winslowiella</taxon>
    </lineage>
</organism>
<dbReference type="AlphaFoldDB" id="A0A0L7TAV9"/>
<gene>
    <name evidence="2" type="ORF">NG42_01715</name>
    <name evidence="1" type="ORF">NG43_18790</name>
</gene>
<dbReference type="Proteomes" id="UP000037088">
    <property type="component" value="Unassembled WGS sequence"/>
</dbReference>
<evidence type="ECO:0000313" key="3">
    <source>
        <dbReference type="Proteomes" id="UP000036851"/>
    </source>
</evidence>
<evidence type="ECO:0000313" key="2">
    <source>
        <dbReference type="EMBL" id="KOC92502.1"/>
    </source>
</evidence>
<keyword evidence="4" id="KW-1185">Reference proteome</keyword>
<proteinExistence type="predicted"/>
<sequence>MLNCQNNWKFLPIESIQLTEWRYQRTNDIMQSDSESQSVPHQVFDYNDNDLTFKPAASGLFFYLLSGFSAEHHT</sequence>
<name>A0A0L7TAV9_9GAMM</name>
<dbReference type="EMBL" id="JRXF01000036">
    <property type="protein sequence ID" value="KOC89495.1"/>
    <property type="molecule type" value="Genomic_DNA"/>
</dbReference>
<dbReference type="Proteomes" id="UP000036851">
    <property type="component" value="Unassembled WGS sequence"/>
</dbReference>
<dbReference type="EMBL" id="JRXE01000002">
    <property type="protein sequence ID" value="KOC92502.1"/>
    <property type="molecule type" value="Genomic_DNA"/>
</dbReference>
<evidence type="ECO:0000313" key="4">
    <source>
        <dbReference type="Proteomes" id="UP000037088"/>
    </source>
</evidence>
<comment type="caution">
    <text evidence="2">The sequence shown here is derived from an EMBL/GenBank/DDBJ whole genome shotgun (WGS) entry which is preliminary data.</text>
</comment>
<accession>A0A0L7TAV9</accession>
<protein>
    <submittedName>
        <fullName evidence="2">Uncharacterized protein</fullName>
    </submittedName>
</protein>
<reference evidence="3 4" key="1">
    <citation type="journal article" date="2015" name="Int. J. Syst. Evol. Microbiol.">
        <title>Erwinia iniecta sp. nov., isolated from Russian wheat aphids (Diuraphis noxia).</title>
        <authorList>
            <person name="Campillo T."/>
            <person name="Luna E."/>
            <person name="Portier P."/>
            <person name="Fischer-Le Saux M."/>
            <person name="Lapitan N."/>
            <person name="Tisserat N.A."/>
            <person name="Leach J.E."/>
        </authorList>
    </citation>
    <scope>NUCLEOTIDE SEQUENCE [LARGE SCALE GENOMIC DNA]</scope>
    <source>
        <strain evidence="2 4">B120</strain>
        <strain evidence="1 3">B149</strain>
    </source>
</reference>
<evidence type="ECO:0000313" key="1">
    <source>
        <dbReference type="EMBL" id="KOC89495.1"/>
    </source>
</evidence>